<reference evidence="1" key="1">
    <citation type="submission" date="2013-01" db="EMBL/GenBank/DDBJ databases">
        <title>Genome draft of Hydrogenophaga taeniospiralis 2K1.</title>
        <authorList>
            <person name="Gomila M."/>
            <person name="Lalucat J."/>
        </authorList>
    </citation>
    <scope>NUCLEOTIDE SEQUENCE</scope>
    <source>
        <strain evidence="1">CCUG 15921</strain>
    </source>
</reference>
<organism evidence="1 2">
    <name type="scientific">Hydrogenophaga taeniospiralis CCUG 15921</name>
    <dbReference type="NCBI Taxonomy" id="1281780"/>
    <lineage>
        <taxon>Bacteria</taxon>
        <taxon>Pseudomonadati</taxon>
        <taxon>Pseudomonadota</taxon>
        <taxon>Betaproteobacteria</taxon>
        <taxon>Burkholderiales</taxon>
        <taxon>Comamonadaceae</taxon>
        <taxon>Hydrogenophaga</taxon>
    </lineage>
</organism>
<accession>A0A9X4NN56</accession>
<sequence length="122" mass="13773">MEQRPTYRAGFALDITLGVMIDPHLWKIWGIAETTLKDARRYVVEAAGEALTDEDKSSLNQFDEYVAHNEFGLALEEMASLGSGHAPKAAFWKRLEAVAEAMELPEAASIYREKFFAEVHRQ</sequence>
<dbReference type="Proteomes" id="UP001152876">
    <property type="component" value="Unassembled WGS sequence"/>
</dbReference>
<dbReference type="AlphaFoldDB" id="A0A9X4NN56"/>
<dbReference type="EMBL" id="AOGK01000002">
    <property type="protein sequence ID" value="MDG5974335.1"/>
    <property type="molecule type" value="Genomic_DNA"/>
</dbReference>
<name>A0A9X4NN56_9BURK</name>
<protein>
    <submittedName>
        <fullName evidence="1">Uncharacterized protein</fullName>
    </submittedName>
</protein>
<keyword evidence="2" id="KW-1185">Reference proteome</keyword>
<gene>
    <name evidence="1" type="ORF">H010_03672</name>
</gene>
<comment type="caution">
    <text evidence="1">The sequence shown here is derived from an EMBL/GenBank/DDBJ whole genome shotgun (WGS) entry which is preliminary data.</text>
</comment>
<dbReference type="OrthoDB" id="8910282at2"/>
<evidence type="ECO:0000313" key="2">
    <source>
        <dbReference type="Proteomes" id="UP001152876"/>
    </source>
</evidence>
<dbReference type="RefSeq" id="WP_068169973.1">
    <property type="nucleotide sequence ID" value="NZ_AOGK01000002.1"/>
</dbReference>
<proteinExistence type="predicted"/>
<evidence type="ECO:0000313" key="1">
    <source>
        <dbReference type="EMBL" id="MDG5974335.1"/>
    </source>
</evidence>